<dbReference type="GO" id="GO:0004125">
    <property type="term" value="F:L-seryl-tRNA(Sec) selenium transferase activity"/>
    <property type="evidence" value="ECO:0007669"/>
    <property type="project" value="TreeGrafter"/>
</dbReference>
<dbReference type="InterPro" id="IPR015421">
    <property type="entry name" value="PyrdxlP-dep_Trfase_major"/>
</dbReference>
<name>A0A381SM83_9ZZZZ</name>
<evidence type="ECO:0000313" key="3">
    <source>
        <dbReference type="EMBL" id="SVA04524.1"/>
    </source>
</evidence>
<feature type="non-terminal residue" evidence="3">
    <location>
        <position position="1"/>
    </location>
</feature>
<dbReference type="InterPro" id="IPR015424">
    <property type="entry name" value="PyrdxlP-dep_Trfase"/>
</dbReference>
<organism evidence="3">
    <name type="scientific">marine metagenome</name>
    <dbReference type="NCBI Taxonomy" id="408172"/>
    <lineage>
        <taxon>unclassified sequences</taxon>
        <taxon>metagenomes</taxon>
        <taxon>ecological metagenomes</taxon>
    </lineage>
</organism>
<dbReference type="SUPFAM" id="SSF53383">
    <property type="entry name" value="PLP-dependent transferases"/>
    <property type="match status" value="1"/>
</dbReference>
<proteinExistence type="predicted"/>
<gene>
    <name evidence="3" type="ORF">METZ01_LOCUS57378</name>
</gene>
<reference evidence="3" key="1">
    <citation type="submission" date="2018-05" db="EMBL/GenBank/DDBJ databases">
        <authorList>
            <person name="Lanie J.A."/>
            <person name="Ng W.-L."/>
            <person name="Kazmierczak K.M."/>
            <person name="Andrzejewski T.M."/>
            <person name="Davidsen T.M."/>
            <person name="Wayne K.J."/>
            <person name="Tettelin H."/>
            <person name="Glass J.I."/>
            <person name="Rusch D."/>
            <person name="Podicherti R."/>
            <person name="Tsui H.-C.T."/>
            <person name="Winkler M.E."/>
        </authorList>
    </citation>
    <scope>NUCLEOTIDE SEQUENCE</scope>
</reference>
<evidence type="ECO:0000256" key="1">
    <source>
        <dbReference type="ARBA" id="ARBA00001933"/>
    </source>
</evidence>
<dbReference type="Gene3D" id="3.40.640.10">
    <property type="entry name" value="Type I PLP-dependent aspartate aminotransferase-like (Major domain)"/>
    <property type="match status" value="1"/>
</dbReference>
<dbReference type="EMBL" id="UINC01003234">
    <property type="protein sequence ID" value="SVA04524.1"/>
    <property type="molecule type" value="Genomic_DNA"/>
</dbReference>
<dbReference type="Pfam" id="PF03841">
    <property type="entry name" value="SelA"/>
    <property type="match status" value="1"/>
</dbReference>
<keyword evidence="2" id="KW-0663">Pyridoxal phosphate</keyword>
<dbReference type="AlphaFoldDB" id="A0A381SM83"/>
<comment type="cofactor">
    <cofactor evidence="1">
        <name>pyridoxal 5'-phosphate</name>
        <dbReference type="ChEBI" id="CHEBI:597326"/>
    </cofactor>
</comment>
<protein>
    <submittedName>
        <fullName evidence="3">Uncharacterized protein</fullName>
    </submittedName>
</protein>
<dbReference type="PANTHER" id="PTHR32328">
    <property type="entry name" value="L-SERYL-TRNA(SEC) SELENIUM TRANSFERASE"/>
    <property type="match status" value="1"/>
</dbReference>
<dbReference type="InterPro" id="IPR018319">
    <property type="entry name" value="SelA-like"/>
</dbReference>
<dbReference type="PANTHER" id="PTHR32328:SF0">
    <property type="entry name" value="L-SERYL-TRNA(SEC) SELENIUM TRANSFERASE"/>
    <property type="match status" value="1"/>
</dbReference>
<accession>A0A381SM83</accession>
<evidence type="ECO:0000256" key="2">
    <source>
        <dbReference type="ARBA" id="ARBA00022898"/>
    </source>
</evidence>
<sequence>VYNPRYYAVIELCEVSLMYSPGKDILESLGLSPLISATGTVTAYGGSRLRPEVMDAMNRVSNTMVNMDELNIAVGKQIAAVTGAEAGMVTSGAAGGLILQAAAVVAGNDPIRMKKLPDTNGMKNEIVIHRSHRFPYDQCYLSVGAKFVEIGDGRRCQPWELEGAFTENTAAVAYLFSPFITRKALPFEYVCEVAHSKGIPVIVDAASYLPPRANITRFIKEGADMVIYSGGKGIRGPQGTGVLCGRSDLIEAAYANASPHQFIGRGLKVAKEEIIGLSKALEIFLSEDEKEENKRYQQMCDQIVDALIEIPGVGLQTKFDPYDYLIPTALITFDPDRNGLSRDEVWKQMVAGDPPIYLSNLGTPDELAVDPFNIADSELEMVIGRLRELLVQN</sequence>